<dbReference type="RefSeq" id="YP_010099486.1">
    <property type="nucleotide sequence ID" value="NC_055777.1"/>
</dbReference>
<gene>
    <name evidence="2" type="primary">71</name>
    <name evidence="2" type="ORF">SEA_NORDENBERG_71</name>
</gene>
<sequence length="252" mass="27017">MISVPASVRTSMRRQECVGGRAAERHPGVDSGYLARPVGGVLAPPGIVLYRDIPQKRRGHDQPTNQSTAWTPEPRYSSLITRLQTASHPAHTRGTTMTEPILWVIRYSVEPLDPSRNTSGVPELSVMRVVDPMNADPDDTHEVILAPSTATGVLLIDPADAGSLAFVTAAQLVPRFSTDRPVLLLQATHVSAIIAKPWPLHYQSLDPADPLAGMAAHVNTDTPDVKVAWIEGHLFGDGDVTVVDLLGGPTDG</sequence>
<organism evidence="2 3">
    <name type="scientific">Gordonia phage Nordenberg</name>
    <dbReference type="NCBI Taxonomy" id="2483672"/>
    <lineage>
        <taxon>Viruses</taxon>
        <taxon>Duplodnaviria</taxon>
        <taxon>Heunggongvirae</taxon>
        <taxon>Uroviricota</taxon>
        <taxon>Caudoviricetes</taxon>
        <taxon>Stackebrandtviridae</taxon>
        <taxon>Schenleyvirinae</taxon>
        <taxon>Vividuovirus</taxon>
        <taxon>Vividuovirus nordenberg</taxon>
    </lineage>
</organism>
<feature type="region of interest" description="Disordered" evidence="1">
    <location>
        <begin position="53"/>
        <end position="75"/>
    </location>
</feature>
<evidence type="ECO:0000313" key="3">
    <source>
        <dbReference type="Proteomes" id="UP000280467"/>
    </source>
</evidence>
<dbReference type="EMBL" id="MH976514">
    <property type="protein sequence ID" value="AYR03133.1"/>
    <property type="molecule type" value="Genomic_DNA"/>
</dbReference>
<proteinExistence type="predicted"/>
<dbReference type="KEGG" id="vg:65117172"/>
<dbReference type="Proteomes" id="UP000280467">
    <property type="component" value="Segment"/>
</dbReference>
<reference evidence="2 3" key="1">
    <citation type="submission" date="2018-09" db="EMBL/GenBank/DDBJ databases">
        <authorList>
            <person name="Pope W.H."/>
            <person name="Garlena R.A."/>
            <person name="Russell D.A."/>
            <person name="Jacobs-Sera D."/>
            <person name="Hatfull G.F."/>
        </authorList>
    </citation>
    <scope>NUCLEOTIDE SEQUENCE [LARGE SCALE GENOMIC DNA]</scope>
</reference>
<evidence type="ECO:0000256" key="1">
    <source>
        <dbReference type="SAM" id="MobiDB-lite"/>
    </source>
</evidence>
<accession>A0A3G3M9J4</accession>
<name>A0A3G3M9J4_9CAUD</name>
<protein>
    <submittedName>
        <fullName evidence="2">Uncharacterized protein</fullName>
    </submittedName>
</protein>
<dbReference type="GeneID" id="65117172"/>
<evidence type="ECO:0000313" key="2">
    <source>
        <dbReference type="EMBL" id="AYR03133.1"/>
    </source>
</evidence>
<keyword evidence="3" id="KW-1185">Reference proteome</keyword>